<evidence type="ECO:0000256" key="3">
    <source>
        <dbReference type="ARBA" id="ARBA00009381"/>
    </source>
</evidence>
<dbReference type="EC" id="3.4.19.13" evidence="11"/>
<dbReference type="Gene3D" id="3.60.20.40">
    <property type="match status" value="1"/>
</dbReference>
<organism evidence="14 15">
    <name type="scientific">Termitidicoccus mucosus</name>
    <dbReference type="NCBI Taxonomy" id="1184151"/>
    <lineage>
        <taxon>Bacteria</taxon>
        <taxon>Pseudomonadati</taxon>
        <taxon>Verrucomicrobiota</taxon>
        <taxon>Opitutia</taxon>
        <taxon>Opitutales</taxon>
        <taxon>Opitutaceae</taxon>
        <taxon>Termitidicoccus</taxon>
    </lineage>
</organism>
<dbReference type="InterPro" id="IPR043137">
    <property type="entry name" value="GGT_ssub_C"/>
</dbReference>
<dbReference type="STRING" id="1184151.AW736_23130"/>
<evidence type="ECO:0000256" key="8">
    <source>
        <dbReference type="ARBA" id="ARBA00047417"/>
    </source>
</evidence>
<dbReference type="Gene3D" id="1.10.246.130">
    <property type="match status" value="1"/>
</dbReference>
<dbReference type="NCBIfam" id="TIGR00066">
    <property type="entry name" value="g_glut_trans"/>
    <property type="match status" value="1"/>
</dbReference>
<dbReference type="EC" id="2.3.2.2" evidence="11"/>
<feature type="region of interest" description="Disordered" evidence="12">
    <location>
        <begin position="544"/>
        <end position="585"/>
    </location>
</feature>
<feature type="binding site" evidence="10">
    <location>
        <position position="431"/>
    </location>
    <ligand>
        <name>L-glutamate</name>
        <dbReference type="ChEBI" id="CHEBI:29985"/>
    </ligand>
</feature>
<comment type="pathway">
    <text evidence="11">Sulfur metabolism; glutathione metabolism.</text>
</comment>
<keyword evidence="5 11" id="KW-0378">Hydrolase</keyword>
<dbReference type="GO" id="GO:0006750">
    <property type="term" value="P:glutathione biosynthetic process"/>
    <property type="evidence" value="ECO:0007669"/>
    <property type="project" value="UniProtKB-KW"/>
</dbReference>
<dbReference type="InterPro" id="IPR029055">
    <property type="entry name" value="Ntn_hydrolases_N"/>
</dbReference>
<accession>A0A178IEF5</accession>
<gene>
    <name evidence="14" type="ORF">AW736_23130</name>
</gene>
<evidence type="ECO:0000313" key="15">
    <source>
        <dbReference type="Proteomes" id="UP000078486"/>
    </source>
</evidence>
<dbReference type="GO" id="GO:0036374">
    <property type="term" value="F:glutathione hydrolase activity"/>
    <property type="evidence" value="ECO:0007669"/>
    <property type="project" value="UniProtKB-UniRule"/>
</dbReference>
<keyword evidence="13" id="KW-0732">Signal</keyword>
<proteinExistence type="inferred from homology"/>
<evidence type="ECO:0000313" key="14">
    <source>
        <dbReference type="EMBL" id="OAM87459.1"/>
    </source>
</evidence>
<evidence type="ECO:0000256" key="9">
    <source>
        <dbReference type="PIRSR" id="PIRSR600101-1"/>
    </source>
</evidence>
<keyword evidence="11" id="KW-0317">Glutathione biosynthesis</keyword>
<reference evidence="14 15" key="1">
    <citation type="submission" date="2016-01" db="EMBL/GenBank/DDBJ databases">
        <title>High potential of lignocellulose degradation of a new Verrucomicrobia species.</title>
        <authorList>
            <person name="Wang Y."/>
            <person name="Shi Y."/>
            <person name="Qiu Z."/>
            <person name="Liu S."/>
            <person name="Yang H."/>
        </authorList>
    </citation>
    <scope>NUCLEOTIDE SEQUENCE [LARGE SCALE GENOMIC DNA]</scope>
    <source>
        <strain evidence="14 15">TSB47</strain>
    </source>
</reference>
<comment type="PTM">
    <text evidence="11">Cleaved by autocatalysis into a large and a small subunit.</text>
</comment>
<dbReference type="InterPro" id="IPR000101">
    <property type="entry name" value="GGT_peptidase"/>
</dbReference>
<evidence type="ECO:0000256" key="7">
    <source>
        <dbReference type="ARBA" id="ARBA00023315"/>
    </source>
</evidence>
<keyword evidence="4 11" id="KW-0808">Transferase</keyword>
<comment type="similarity">
    <text evidence="3 11">Belongs to the gamma-glutamyltransferase family.</text>
</comment>
<comment type="catalytic activity">
    <reaction evidence="1 11">
        <text>an S-substituted glutathione + H2O = an S-substituted L-cysteinylglycine + L-glutamate</text>
        <dbReference type="Rhea" id="RHEA:59468"/>
        <dbReference type="ChEBI" id="CHEBI:15377"/>
        <dbReference type="ChEBI" id="CHEBI:29985"/>
        <dbReference type="ChEBI" id="CHEBI:90779"/>
        <dbReference type="ChEBI" id="CHEBI:143103"/>
        <dbReference type="EC" id="3.4.19.13"/>
    </reaction>
</comment>
<evidence type="ECO:0000256" key="12">
    <source>
        <dbReference type="SAM" id="MobiDB-lite"/>
    </source>
</evidence>
<feature type="binding site" evidence="10">
    <location>
        <begin position="460"/>
        <end position="461"/>
    </location>
    <ligand>
        <name>L-glutamate</name>
        <dbReference type="ChEBI" id="CHEBI:29985"/>
    </ligand>
</feature>
<comment type="catalytic activity">
    <reaction evidence="2 11">
        <text>glutathione + H2O = L-cysteinylglycine + L-glutamate</text>
        <dbReference type="Rhea" id="RHEA:28807"/>
        <dbReference type="ChEBI" id="CHEBI:15377"/>
        <dbReference type="ChEBI" id="CHEBI:29985"/>
        <dbReference type="ChEBI" id="CHEBI:57925"/>
        <dbReference type="ChEBI" id="CHEBI:61694"/>
        <dbReference type="EC" id="3.4.19.13"/>
    </reaction>
</comment>
<feature type="signal peptide" evidence="13">
    <location>
        <begin position="1"/>
        <end position="29"/>
    </location>
</feature>
<keyword evidence="15" id="KW-1185">Reference proteome</keyword>
<feature type="binding site" evidence="10">
    <location>
        <position position="482"/>
    </location>
    <ligand>
        <name>L-glutamate</name>
        <dbReference type="ChEBI" id="CHEBI:29985"/>
    </ligand>
</feature>
<evidence type="ECO:0000256" key="13">
    <source>
        <dbReference type="SAM" id="SignalP"/>
    </source>
</evidence>
<dbReference type="InterPro" id="IPR043138">
    <property type="entry name" value="GGT_lsub"/>
</dbReference>
<evidence type="ECO:0000256" key="5">
    <source>
        <dbReference type="ARBA" id="ARBA00022801"/>
    </source>
</evidence>
<evidence type="ECO:0000256" key="11">
    <source>
        <dbReference type="RuleBase" id="RU368036"/>
    </source>
</evidence>
<evidence type="ECO:0000256" key="1">
    <source>
        <dbReference type="ARBA" id="ARBA00001049"/>
    </source>
</evidence>
<evidence type="ECO:0000256" key="10">
    <source>
        <dbReference type="PIRSR" id="PIRSR600101-2"/>
    </source>
</evidence>
<dbReference type="Proteomes" id="UP000078486">
    <property type="component" value="Unassembled WGS sequence"/>
</dbReference>
<dbReference type="UniPathway" id="UPA00204"/>
<dbReference type="GO" id="GO:0006751">
    <property type="term" value="P:glutathione catabolic process"/>
    <property type="evidence" value="ECO:0007669"/>
    <property type="project" value="UniProtKB-UniRule"/>
</dbReference>
<evidence type="ECO:0000256" key="6">
    <source>
        <dbReference type="ARBA" id="ARBA00023145"/>
    </source>
</evidence>
<dbReference type="PANTHER" id="PTHR43199">
    <property type="entry name" value="GLUTATHIONE HYDROLASE"/>
    <property type="match status" value="1"/>
</dbReference>
<name>A0A178IEF5_9BACT</name>
<comment type="catalytic activity">
    <reaction evidence="8 11">
        <text>an N-terminal (5-L-glutamyl)-[peptide] + an alpha-amino acid = 5-L-glutamyl amino acid + an N-terminal L-alpha-aminoacyl-[peptide]</text>
        <dbReference type="Rhea" id="RHEA:23904"/>
        <dbReference type="Rhea" id="RHEA-COMP:9780"/>
        <dbReference type="Rhea" id="RHEA-COMP:9795"/>
        <dbReference type="ChEBI" id="CHEBI:77644"/>
        <dbReference type="ChEBI" id="CHEBI:78597"/>
        <dbReference type="ChEBI" id="CHEBI:78599"/>
        <dbReference type="ChEBI" id="CHEBI:78608"/>
        <dbReference type="EC" id="2.3.2.2"/>
    </reaction>
</comment>
<dbReference type="PRINTS" id="PR01210">
    <property type="entry name" value="GGTRANSPTASE"/>
</dbReference>
<evidence type="ECO:0000256" key="2">
    <source>
        <dbReference type="ARBA" id="ARBA00001089"/>
    </source>
</evidence>
<dbReference type="AlphaFoldDB" id="A0A178IEF5"/>
<dbReference type="PANTHER" id="PTHR43199:SF1">
    <property type="entry name" value="GLUTATHIONE HYDROLASE PROENZYME"/>
    <property type="match status" value="1"/>
</dbReference>
<feature type="active site" description="Nucleophile" evidence="9">
    <location>
        <position position="389"/>
    </location>
</feature>
<dbReference type="InterPro" id="IPR051792">
    <property type="entry name" value="GGT_bact"/>
</dbReference>
<protein>
    <recommendedName>
        <fullName evidence="11">Glutathione hydrolase proenzyme</fullName>
        <ecNumber evidence="11">2.3.2.2</ecNumber>
        <ecNumber evidence="11">3.4.19.13</ecNumber>
    </recommendedName>
    <component>
        <recommendedName>
            <fullName evidence="11">Glutathione hydrolase large chain</fullName>
        </recommendedName>
    </component>
    <component>
        <recommendedName>
            <fullName evidence="11">Glutathione hydrolase small chain</fullName>
        </recommendedName>
    </component>
</protein>
<feature type="binding site" evidence="10">
    <location>
        <position position="104"/>
    </location>
    <ligand>
        <name>L-glutamate</name>
        <dbReference type="ChEBI" id="CHEBI:29985"/>
    </ligand>
</feature>
<feature type="binding site" evidence="10">
    <location>
        <begin position="407"/>
        <end position="409"/>
    </location>
    <ligand>
        <name>L-glutamate</name>
        <dbReference type="ChEBI" id="CHEBI:29985"/>
    </ligand>
</feature>
<evidence type="ECO:0000256" key="4">
    <source>
        <dbReference type="ARBA" id="ARBA00022679"/>
    </source>
</evidence>
<sequence length="585" mass="62689">MKLMKLHTRFITTLPGLALSLVLVGPLHAQRPAVEAKNGMVTSAHELASRAGVDILKQGGNAVDAAAATGLALAVVFPEAGNIGGGGFMLIHLADGRDTVIDYRETAPAAATRDMYVGPDGHVLEGPGSSVVGWRASGVPGTVAGFAQAVEKYGSGKVKWSDIVAPAIRLAESQTVTQGLADGLRANAEFLGRFPSSKKYFLVGGKFLQTGDTWVQADLAATLTRIARDPRDFYTGETARLIAGDMKRHGGSITAADLAAYRPAERKPIRSRYRGHDILTMPPPSSGGIALTQMLGMIEPHDVRALGHNSAAKYHLFAEVMKRAFRDRAEYLGDPDYVKIPVEKLLDPAYIRNRMADYSPDRATPAAQVKPGLGDFDTENITRRESKHTTHFCVIDAAGNAVSNTYTLNYDYGSGNAIEGAGFLMNNEMDDFTAKVGVPNIYGLLQGEANAIAPGKRPLSSMTPTIVLKDGKILLATGSPGGPTIINTVFQIVTNVIDHQMPVMQAVEAPRINNQWMPDRLFHERYGLSPDTMAILKAKGHDLKEGTPYDTPYQGDGETIGVDRERGLLQGASDPRSPDSKAVGY</sequence>
<dbReference type="Pfam" id="PF01019">
    <property type="entry name" value="G_glu_transpept"/>
    <property type="match status" value="1"/>
</dbReference>
<dbReference type="GO" id="GO:0103068">
    <property type="term" value="F:leukotriene C4 gamma-glutamyl transferase activity"/>
    <property type="evidence" value="ECO:0007669"/>
    <property type="project" value="UniProtKB-EC"/>
</dbReference>
<comment type="caution">
    <text evidence="14">The sequence shown here is derived from an EMBL/GenBank/DDBJ whole genome shotgun (WGS) entry which is preliminary data.</text>
</comment>
<keyword evidence="7 11" id="KW-0012">Acyltransferase</keyword>
<dbReference type="SUPFAM" id="SSF56235">
    <property type="entry name" value="N-terminal nucleophile aminohydrolases (Ntn hydrolases)"/>
    <property type="match status" value="1"/>
</dbReference>
<feature type="chain" id="PRO_5008088718" description="Glutathione hydrolase proenzyme" evidence="13">
    <location>
        <begin position="30"/>
        <end position="585"/>
    </location>
</feature>
<dbReference type="EMBL" id="LRRQ01000171">
    <property type="protein sequence ID" value="OAM87459.1"/>
    <property type="molecule type" value="Genomic_DNA"/>
</dbReference>
<keyword evidence="6 11" id="KW-0865">Zymogen</keyword>
<comment type="subunit">
    <text evidence="11">This enzyme consists of two polypeptide chains, which are synthesized in precursor form from a single polypeptide.</text>
</comment>